<evidence type="ECO:0000256" key="3">
    <source>
        <dbReference type="ARBA" id="ARBA00035112"/>
    </source>
</evidence>
<accession>A0A370P639</accession>
<evidence type="ECO:0000313" key="5">
    <source>
        <dbReference type="Proteomes" id="UP000254937"/>
    </source>
</evidence>
<sequence length="187" mass="21503">MVYGLCSFYAGYLTNKDGRPVIIPLDTQRQVFEYNASFADGPSPLTDQAWGELFPVQAGFFRHPIISPERAAFSIFHQLHCLNSMRQAYWSLISVATSPDETLLEQSMDDMIAPRHFSHCTDILRQSLMCRPDLTVETLTPEGGVTGFGTEHECQDWDQLMSWMARWESYGQTQAYNRSEHDHHRHQ</sequence>
<protein>
    <submittedName>
        <fullName evidence="4">Uncharacterized protein</fullName>
    </submittedName>
</protein>
<dbReference type="GO" id="GO:0043386">
    <property type="term" value="P:mycotoxin biosynthetic process"/>
    <property type="evidence" value="ECO:0007669"/>
    <property type="project" value="InterPro"/>
</dbReference>
<dbReference type="GO" id="GO:0016491">
    <property type="term" value="F:oxidoreductase activity"/>
    <property type="evidence" value="ECO:0007669"/>
    <property type="project" value="UniProtKB-KW"/>
</dbReference>
<proteinExistence type="inferred from homology"/>
<dbReference type="InterPro" id="IPR021765">
    <property type="entry name" value="UstYa-like"/>
</dbReference>
<dbReference type="EMBL" id="KZ851871">
    <property type="protein sequence ID" value="RDK37342.1"/>
    <property type="molecule type" value="Genomic_DNA"/>
</dbReference>
<evidence type="ECO:0000256" key="2">
    <source>
        <dbReference type="ARBA" id="ARBA00023002"/>
    </source>
</evidence>
<reference evidence="4 5" key="1">
    <citation type="submission" date="2018-07" db="EMBL/GenBank/DDBJ databases">
        <title>Section-level genome sequencing of Aspergillus section Nigri to investigate inter- and intra-species variation.</title>
        <authorList>
            <consortium name="DOE Joint Genome Institute"/>
            <person name="Vesth T.C."/>
            <person name="Nybo J.L."/>
            <person name="Theobald S."/>
            <person name="Frisvad J.C."/>
            <person name="Larsen T.O."/>
            <person name="Nielsen K.F."/>
            <person name="Hoof J.B."/>
            <person name="Brandl J."/>
            <person name="Salamov A."/>
            <person name="Riley R."/>
            <person name="Gladden J.M."/>
            <person name="Phatale P."/>
            <person name="Nielsen M.T."/>
            <person name="Lyhne E.K."/>
            <person name="Kogle M.E."/>
            <person name="Strasser K."/>
            <person name="McDonnell E."/>
            <person name="Barry K."/>
            <person name="Clum A."/>
            <person name="Chen C."/>
            <person name="Nolan M."/>
            <person name="Sandor L."/>
            <person name="Kuo A."/>
            <person name="Lipzen A."/>
            <person name="Hainaut M."/>
            <person name="Drula E."/>
            <person name="Tsang A."/>
            <person name="Magnuson J.K."/>
            <person name="Henrissat B."/>
            <person name="Wiebenga A."/>
            <person name="Simmons B.A."/>
            <person name="Makela M.R."/>
            <person name="De vries R.P."/>
            <person name="Grigoriev I.V."/>
            <person name="Mortensen U.H."/>
            <person name="Baker S.E."/>
            <person name="Andersen M.R."/>
        </authorList>
    </citation>
    <scope>NUCLEOTIDE SEQUENCE [LARGE SCALE GENOMIC DNA]</scope>
    <source>
        <strain evidence="4 5">ATCC 13157</strain>
    </source>
</reference>
<organism evidence="4 5">
    <name type="scientific">Aspergillus phoenicis ATCC 13157</name>
    <dbReference type="NCBI Taxonomy" id="1353007"/>
    <lineage>
        <taxon>Eukaryota</taxon>
        <taxon>Fungi</taxon>
        <taxon>Dikarya</taxon>
        <taxon>Ascomycota</taxon>
        <taxon>Pezizomycotina</taxon>
        <taxon>Eurotiomycetes</taxon>
        <taxon>Eurotiomycetidae</taxon>
        <taxon>Eurotiales</taxon>
        <taxon>Aspergillaceae</taxon>
        <taxon>Aspergillus</taxon>
    </lineage>
</organism>
<keyword evidence="2" id="KW-0560">Oxidoreductase</keyword>
<dbReference type="PANTHER" id="PTHR33365:SF11">
    <property type="entry name" value="TAT PATHWAY SIGNAL SEQUENCE"/>
    <property type="match status" value="1"/>
</dbReference>
<dbReference type="Proteomes" id="UP000254937">
    <property type="component" value="Unassembled WGS sequence"/>
</dbReference>
<dbReference type="PANTHER" id="PTHR33365">
    <property type="entry name" value="YALI0B05434P"/>
    <property type="match status" value="1"/>
</dbReference>
<keyword evidence="5" id="KW-1185">Reference proteome</keyword>
<evidence type="ECO:0000256" key="1">
    <source>
        <dbReference type="ARBA" id="ARBA00004685"/>
    </source>
</evidence>
<dbReference type="Pfam" id="PF11807">
    <property type="entry name" value="UstYa"/>
    <property type="match status" value="1"/>
</dbReference>
<evidence type="ECO:0000313" key="4">
    <source>
        <dbReference type="EMBL" id="RDK37342.1"/>
    </source>
</evidence>
<gene>
    <name evidence="4" type="ORF">M752DRAFT_279624</name>
</gene>
<dbReference type="AlphaFoldDB" id="A0A370P639"/>
<comment type="similarity">
    <text evidence="3">Belongs to the ustYa family.</text>
</comment>
<comment type="pathway">
    <text evidence="1">Mycotoxin biosynthesis.</text>
</comment>
<name>A0A370P639_ASPPH</name>